<dbReference type="Pfam" id="PF03235">
    <property type="entry name" value="GmrSD_N"/>
    <property type="match status" value="1"/>
</dbReference>
<dbReference type="SUPFAM" id="SSF46767">
    <property type="entry name" value="Methylated DNA-protein cysteine methyltransferase, C-terminal domain"/>
    <property type="match status" value="1"/>
</dbReference>
<protein>
    <submittedName>
        <fullName evidence="5">DUF262 domain-containing protein</fullName>
    </submittedName>
</protein>
<evidence type="ECO:0000259" key="3">
    <source>
        <dbReference type="Pfam" id="PF03235"/>
    </source>
</evidence>
<proteinExistence type="predicted"/>
<reference evidence="5 6" key="1">
    <citation type="submission" date="2024-03" db="EMBL/GenBank/DDBJ databases">
        <title>Whole genomes of four grape xylem sap localized bacterial endophytes.</title>
        <authorList>
            <person name="Kumar G."/>
            <person name="Savka M.A."/>
        </authorList>
    </citation>
    <scope>NUCLEOTIDE SEQUENCE [LARGE SCALE GENOMIC DNA]</scope>
    <source>
        <strain evidence="5 6">RIT_GXS8</strain>
    </source>
</reference>
<comment type="caution">
    <text evidence="5">The sequence shown here is derived from an EMBL/GenBank/DDBJ whole genome shotgun (WGS) entry which is preliminary data.</text>
</comment>
<evidence type="ECO:0000313" key="6">
    <source>
        <dbReference type="Proteomes" id="UP001370299"/>
    </source>
</evidence>
<evidence type="ECO:0000256" key="1">
    <source>
        <dbReference type="ARBA" id="ARBA00022763"/>
    </source>
</evidence>
<dbReference type="Pfam" id="PF01035">
    <property type="entry name" value="DNA_binding_1"/>
    <property type="match status" value="1"/>
</dbReference>
<evidence type="ECO:0000259" key="4">
    <source>
        <dbReference type="Pfam" id="PF07510"/>
    </source>
</evidence>
<accession>A0ABU8YC05</accession>
<dbReference type="PANTHER" id="PTHR35149">
    <property type="entry name" value="SLL5132 PROTEIN"/>
    <property type="match status" value="1"/>
</dbReference>
<feature type="domain" description="GmrSD restriction endonucleases N-terminal" evidence="3">
    <location>
        <begin position="8"/>
        <end position="227"/>
    </location>
</feature>
<sequence length="681" mass="76301">MDVRETTLQELFGGPKQYLVPLYQRPYAWEARQRERLWADVLELSETRRTEPGATHFTGSLVFSTGTVVPTGMEFLVVDGQQRLTTLSILLCALRDTFRERRPESPVLAESIHEQYVADRFKPGDARLKLLPTQADRDAYRSVVDGGADVPDEPDASVSGVRDAYTYFRREFGRVDDLELTRDAVLGGLVFVSITAKDEDNVYRIFESLNNTGMRLTQGDLVRNDLFMRLGHRGESAYSSWWLPMQRRLSVNDLELLFWLDAVAEEPLLKQGDIYSSQQARLAAMDDEQILAEIERFSRLSEHLMRIRDPSQESDPTVRKHLRHLAEWSSTTTVPLTLRLLTRRAAGTSTSAEVAGALATLEAYLVRRTLVGRPGQGLNRIILQACGELDDRPVDQVLLDYFSTGRKHFATDEQVREAIRTQPFYLRGLRNQQKLILKWVQEELNPNEPIDVERSTIEHVLPQTLTPDWRAALAADLDGEPVDVVHERLVHSLGNLTLTGYNATLGNRPFPEKQVEYRQSSFTALNRLVLDAPVWGRTQILARSEWFADRITSQWTGPNVRARVIGGRRDWSVVHRAIAAIPAGRWTSYGDLAALIGTHPAAVGAHLAGTHIHGTHRVLQGSGTVAPGFRWPDPSDDRDPRAVLEAEGLAFSASGVARARDRLSTAALAARIGLIDGFVDG</sequence>
<dbReference type="Pfam" id="PF07510">
    <property type="entry name" value="GmrSD_C"/>
    <property type="match status" value="1"/>
</dbReference>
<dbReference type="PANTHER" id="PTHR35149:SF2">
    <property type="entry name" value="DUF262 DOMAIN-CONTAINING PROTEIN"/>
    <property type="match status" value="1"/>
</dbReference>
<dbReference type="InterPro" id="IPR036217">
    <property type="entry name" value="MethylDNA_cys_MeTrfase_DNAb"/>
</dbReference>
<dbReference type="InterPro" id="IPR004919">
    <property type="entry name" value="GmrSD_N"/>
</dbReference>
<dbReference type="RefSeq" id="WP_340197149.1">
    <property type="nucleotide sequence ID" value="NZ_JBBKAP010000057.1"/>
</dbReference>
<evidence type="ECO:0000259" key="2">
    <source>
        <dbReference type="Pfam" id="PF01035"/>
    </source>
</evidence>
<dbReference type="Gene3D" id="1.10.10.10">
    <property type="entry name" value="Winged helix-like DNA-binding domain superfamily/Winged helix DNA-binding domain"/>
    <property type="match status" value="1"/>
</dbReference>
<dbReference type="InterPro" id="IPR011089">
    <property type="entry name" value="GmrSD_C"/>
</dbReference>
<name>A0ABU8YC05_9MICO</name>
<feature type="domain" description="Methylated-DNA-[protein]-cysteine S-methyltransferase DNA binding" evidence="2">
    <location>
        <begin position="574"/>
        <end position="648"/>
    </location>
</feature>
<dbReference type="CDD" id="cd06445">
    <property type="entry name" value="ATase"/>
    <property type="match status" value="1"/>
</dbReference>
<evidence type="ECO:0000313" key="5">
    <source>
        <dbReference type="EMBL" id="MEK0171860.1"/>
    </source>
</evidence>
<keyword evidence="1" id="KW-0227">DNA damage</keyword>
<dbReference type="Proteomes" id="UP001370299">
    <property type="component" value="Unassembled WGS sequence"/>
</dbReference>
<feature type="domain" description="GmrSD restriction endonucleases C-terminal" evidence="4">
    <location>
        <begin position="411"/>
        <end position="549"/>
    </location>
</feature>
<gene>
    <name evidence="5" type="ORF">WMN62_10295</name>
</gene>
<keyword evidence="6" id="KW-1185">Reference proteome</keyword>
<dbReference type="EMBL" id="JBBLYY010000051">
    <property type="protein sequence ID" value="MEK0171860.1"/>
    <property type="molecule type" value="Genomic_DNA"/>
</dbReference>
<dbReference type="InterPro" id="IPR036388">
    <property type="entry name" value="WH-like_DNA-bd_sf"/>
</dbReference>
<organism evidence="5 6">
    <name type="scientific">Curtobacterium citreum</name>
    <dbReference type="NCBI Taxonomy" id="2036"/>
    <lineage>
        <taxon>Bacteria</taxon>
        <taxon>Bacillati</taxon>
        <taxon>Actinomycetota</taxon>
        <taxon>Actinomycetes</taxon>
        <taxon>Micrococcales</taxon>
        <taxon>Microbacteriaceae</taxon>
        <taxon>Curtobacterium</taxon>
    </lineage>
</organism>
<dbReference type="InterPro" id="IPR014048">
    <property type="entry name" value="MethylDNA_cys_MeTrfase_DNA-bd"/>
</dbReference>